<name>A0A1L6MVW6_9BACT</name>
<keyword evidence="2" id="KW-0489">Methyltransferase</keyword>
<keyword evidence="8" id="KW-1185">Reference proteome</keyword>
<keyword evidence="3" id="KW-0808">Transferase</keyword>
<feature type="active site" evidence="6">
    <location>
        <position position="263"/>
    </location>
</feature>
<reference evidence="7 8" key="1">
    <citation type="submission" date="2016-08" db="EMBL/GenBank/DDBJ databases">
        <title>Identification and validation of antigenic proteins from Pajaroellobacter abortibovis using de-novo genome sequence assembly and reverse vaccinology.</title>
        <authorList>
            <person name="Welly B.T."/>
            <person name="Miller M.R."/>
            <person name="Stott J.L."/>
            <person name="Blanchard M.T."/>
            <person name="Islas-Trejo A.D."/>
            <person name="O'Rourke S.M."/>
            <person name="Young A.E."/>
            <person name="Medrano J.F."/>
            <person name="Van Eenennaam A.L."/>
        </authorList>
    </citation>
    <scope>NUCLEOTIDE SEQUENCE [LARGE SCALE GENOMIC DNA]</scope>
    <source>
        <strain evidence="7 8">BTF92-0548A/99-0131</strain>
    </source>
</reference>
<evidence type="ECO:0000256" key="3">
    <source>
        <dbReference type="ARBA" id="ARBA00022679"/>
    </source>
</evidence>
<dbReference type="SUPFAM" id="SSF53335">
    <property type="entry name" value="S-adenosyl-L-methionine-dependent methyltransferases"/>
    <property type="match status" value="1"/>
</dbReference>
<evidence type="ECO:0000256" key="1">
    <source>
        <dbReference type="ARBA" id="ARBA00010815"/>
    </source>
</evidence>
<gene>
    <name evidence="7" type="ORF">BCY86_01815</name>
</gene>
<dbReference type="PIRSF" id="PIRSF003085">
    <property type="entry name" value="CMAS"/>
    <property type="match status" value="1"/>
</dbReference>
<keyword evidence="5" id="KW-0443">Lipid metabolism</keyword>
<dbReference type="InterPro" id="IPR050723">
    <property type="entry name" value="CFA/CMAS"/>
</dbReference>
<comment type="similarity">
    <text evidence="1">Belongs to the CFA/CMAS family.</text>
</comment>
<dbReference type="Pfam" id="PF02353">
    <property type="entry name" value="CMAS"/>
    <property type="match status" value="1"/>
</dbReference>
<dbReference type="AlphaFoldDB" id="A0A1L6MVW6"/>
<dbReference type="CDD" id="cd02440">
    <property type="entry name" value="AdoMet_MTases"/>
    <property type="match status" value="1"/>
</dbReference>
<dbReference type="InterPro" id="IPR003333">
    <property type="entry name" value="CMAS"/>
</dbReference>
<keyword evidence="4" id="KW-0949">S-adenosyl-L-methionine</keyword>
<dbReference type="PANTHER" id="PTHR43667:SF1">
    <property type="entry name" value="CYCLOPROPANE-FATTY-ACYL-PHOSPHOLIPID SYNTHASE"/>
    <property type="match status" value="1"/>
</dbReference>
<organism evidence="7 8">
    <name type="scientific">Pajaroellobacter abortibovis</name>
    <dbReference type="NCBI Taxonomy" id="1882918"/>
    <lineage>
        <taxon>Bacteria</taxon>
        <taxon>Pseudomonadati</taxon>
        <taxon>Myxococcota</taxon>
        <taxon>Polyangia</taxon>
        <taxon>Polyangiales</taxon>
        <taxon>Polyangiaceae</taxon>
    </lineage>
</organism>
<dbReference type="GO" id="GO:0032259">
    <property type="term" value="P:methylation"/>
    <property type="evidence" value="ECO:0007669"/>
    <property type="project" value="UniProtKB-KW"/>
</dbReference>
<dbReference type="EMBL" id="CP016908">
    <property type="protein sequence ID" value="APR99555.1"/>
    <property type="molecule type" value="Genomic_DNA"/>
</dbReference>
<proteinExistence type="inferred from homology"/>
<dbReference type="Proteomes" id="UP000185544">
    <property type="component" value="Chromosome"/>
</dbReference>
<dbReference type="InterPro" id="IPR029063">
    <property type="entry name" value="SAM-dependent_MTases_sf"/>
</dbReference>
<dbReference type="GO" id="GO:0008610">
    <property type="term" value="P:lipid biosynthetic process"/>
    <property type="evidence" value="ECO:0007669"/>
    <property type="project" value="InterPro"/>
</dbReference>
<accession>A0A1L6MVW6</accession>
<evidence type="ECO:0000256" key="4">
    <source>
        <dbReference type="ARBA" id="ARBA00022691"/>
    </source>
</evidence>
<evidence type="ECO:0000256" key="5">
    <source>
        <dbReference type="ARBA" id="ARBA00023098"/>
    </source>
</evidence>
<evidence type="ECO:0000256" key="6">
    <source>
        <dbReference type="PIRSR" id="PIRSR003085-1"/>
    </source>
</evidence>
<dbReference type="Gene3D" id="3.40.50.150">
    <property type="entry name" value="Vaccinia Virus protein VP39"/>
    <property type="match status" value="1"/>
</dbReference>
<evidence type="ECO:0000313" key="8">
    <source>
        <dbReference type="Proteomes" id="UP000185544"/>
    </source>
</evidence>
<dbReference type="RefSeq" id="WP_075276202.1">
    <property type="nucleotide sequence ID" value="NZ_CP016908.1"/>
</dbReference>
<dbReference type="PANTHER" id="PTHR43667">
    <property type="entry name" value="CYCLOPROPANE-FATTY-ACYL-PHOSPHOLIPID SYNTHASE"/>
    <property type="match status" value="1"/>
</dbReference>
<dbReference type="STRING" id="1882918.BCY86_01815"/>
<evidence type="ECO:0000313" key="7">
    <source>
        <dbReference type="EMBL" id="APR99555.1"/>
    </source>
</evidence>
<dbReference type="KEGG" id="pabo:BCY86_01815"/>
<protein>
    <submittedName>
        <fullName evidence="7">Cyclopropane-fatty-acyl-phospholipid synthase</fullName>
    </submittedName>
</protein>
<sequence length="284" mass="32892">MTSTQEEIEVSYDVSNEFFQLWLDARMHYTCAVFENEGDTLEEAQINKSRVLYDFAELSKDKTVLDIGCGWGANLEYLISRGVKEAHGVTLSSAQYEEILKRCIPGVHVWCVDYRDFSPPITYDGLISIEMIDHLCSPAQAARGLAISLYREYFKKCASWIKPGGCFGFQAILRNRIPRDRNDLADLKFTADIIFPGGLNPRLEELVAAVNPYWEILELKTRRLDYGKTTGEWLRRLRLHKNEICERWGAQVFNDYERYLSTCVRAFAQFWSSDVQMKLRRIPI</sequence>
<evidence type="ECO:0000256" key="2">
    <source>
        <dbReference type="ARBA" id="ARBA00022603"/>
    </source>
</evidence>
<dbReference type="GO" id="GO:0008168">
    <property type="term" value="F:methyltransferase activity"/>
    <property type="evidence" value="ECO:0007669"/>
    <property type="project" value="UniProtKB-KW"/>
</dbReference>
<dbReference type="OrthoDB" id="9782855at2"/>